<reference evidence="1" key="1">
    <citation type="submission" date="2025-08" db="UniProtKB">
        <authorList>
            <consortium name="Ensembl"/>
        </authorList>
    </citation>
    <scope>IDENTIFICATION</scope>
</reference>
<dbReference type="InterPro" id="IPR032675">
    <property type="entry name" value="LRR_dom_sf"/>
</dbReference>
<dbReference type="PANTHER" id="PTHR23119:SF58">
    <property type="entry name" value="LEUCINE RICH REPEAT CONTAINING 1"/>
    <property type="match status" value="1"/>
</dbReference>
<dbReference type="GO" id="GO:0043113">
    <property type="term" value="P:receptor clustering"/>
    <property type="evidence" value="ECO:0007669"/>
    <property type="project" value="TreeGrafter"/>
</dbReference>
<dbReference type="GO" id="GO:0098968">
    <property type="term" value="P:neurotransmitter receptor transport postsynaptic membrane to endosome"/>
    <property type="evidence" value="ECO:0007669"/>
    <property type="project" value="TreeGrafter"/>
</dbReference>
<sequence length="78" mass="9261">MFHCIPLWRCNRHVETIDKRHCSLLYVPDEIYRYSRSLEELLLDANQLRDLPKGQCQVTDPAPALSQLIHVFLQRRPC</sequence>
<dbReference type="Proteomes" id="UP000694621">
    <property type="component" value="Unplaced"/>
</dbReference>
<organism evidence="1 2">
    <name type="scientific">Astyanax mexicanus</name>
    <name type="common">Blind cave fish</name>
    <name type="synonym">Astyanax fasciatus mexicanus</name>
    <dbReference type="NCBI Taxonomy" id="7994"/>
    <lineage>
        <taxon>Eukaryota</taxon>
        <taxon>Metazoa</taxon>
        <taxon>Chordata</taxon>
        <taxon>Craniata</taxon>
        <taxon>Vertebrata</taxon>
        <taxon>Euteleostomi</taxon>
        <taxon>Actinopterygii</taxon>
        <taxon>Neopterygii</taxon>
        <taxon>Teleostei</taxon>
        <taxon>Ostariophysi</taxon>
        <taxon>Characiformes</taxon>
        <taxon>Characoidei</taxon>
        <taxon>Acestrorhamphidae</taxon>
        <taxon>Acestrorhamphinae</taxon>
        <taxon>Astyanax</taxon>
    </lineage>
</organism>
<protein>
    <submittedName>
        <fullName evidence="1">Uncharacterized protein</fullName>
    </submittedName>
</protein>
<dbReference type="GO" id="GO:0045211">
    <property type="term" value="C:postsynaptic membrane"/>
    <property type="evidence" value="ECO:0007669"/>
    <property type="project" value="TreeGrafter"/>
</dbReference>
<dbReference type="InterPro" id="IPR050614">
    <property type="entry name" value="Synaptic_Scaffolding_LAP-MAGUK"/>
</dbReference>
<accession>A0A8B9GQW5</accession>
<dbReference type="SUPFAM" id="SSF52058">
    <property type="entry name" value="L domain-like"/>
    <property type="match status" value="1"/>
</dbReference>
<name>A0A8B9GQW5_ASTMX</name>
<dbReference type="GO" id="GO:0005912">
    <property type="term" value="C:adherens junction"/>
    <property type="evidence" value="ECO:0007669"/>
    <property type="project" value="TreeGrafter"/>
</dbReference>
<evidence type="ECO:0000313" key="2">
    <source>
        <dbReference type="Proteomes" id="UP000694621"/>
    </source>
</evidence>
<dbReference type="GO" id="GO:0045197">
    <property type="term" value="P:establishment or maintenance of epithelial cell apical/basal polarity"/>
    <property type="evidence" value="ECO:0007669"/>
    <property type="project" value="TreeGrafter"/>
</dbReference>
<proteinExistence type="predicted"/>
<dbReference type="GO" id="GO:0019901">
    <property type="term" value="F:protein kinase binding"/>
    <property type="evidence" value="ECO:0007669"/>
    <property type="project" value="TreeGrafter"/>
</dbReference>
<evidence type="ECO:0000313" key="1">
    <source>
        <dbReference type="Ensembl" id="ENSAMXP00005002510.1"/>
    </source>
</evidence>
<dbReference type="GO" id="GO:0014069">
    <property type="term" value="C:postsynaptic density"/>
    <property type="evidence" value="ECO:0007669"/>
    <property type="project" value="TreeGrafter"/>
</dbReference>
<dbReference type="GO" id="GO:0098609">
    <property type="term" value="P:cell-cell adhesion"/>
    <property type="evidence" value="ECO:0007669"/>
    <property type="project" value="TreeGrafter"/>
</dbReference>
<dbReference type="GO" id="GO:0016323">
    <property type="term" value="C:basolateral plasma membrane"/>
    <property type="evidence" value="ECO:0007669"/>
    <property type="project" value="TreeGrafter"/>
</dbReference>
<dbReference type="Gene3D" id="3.80.10.10">
    <property type="entry name" value="Ribonuclease Inhibitor"/>
    <property type="match status" value="1"/>
</dbReference>
<dbReference type="PANTHER" id="PTHR23119">
    <property type="entry name" value="DISCS LARGE"/>
    <property type="match status" value="1"/>
</dbReference>
<dbReference type="GO" id="GO:0098887">
    <property type="term" value="P:neurotransmitter receptor transport, endosome to postsynaptic membrane"/>
    <property type="evidence" value="ECO:0007669"/>
    <property type="project" value="TreeGrafter"/>
</dbReference>
<dbReference type="Ensembl" id="ENSAMXT00005002806.1">
    <property type="protein sequence ID" value="ENSAMXP00005002510.1"/>
    <property type="gene ID" value="ENSAMXG00005001435.1"/>
</dbReference>
<dbReference type="AlphaFoldDB" id="A0A8B9GQW5"/>